<proteinExistence type="inferred from homology"/>
<feature type="signal peptide" evidence="4">
    <location>
        <begin position="1"/>
        <end position="25"/>
    </location>
</feature>
<reference evidence="5 6" key="1">
    <citation type="submission" date="2019-02" db="EMBL/GenBank/DDBJ databases">
        <title>The competitiveness to form nodules shapes the capacities of Rhizobium leguminosarum sv viciae communities to promote symbiosis with specific hosts.</title>
        <authorList>
            <person name="Boivin S."/>
            <person name="Lepetit M."/>
        </authorList>
    </citation>
    <scope>NUCLEOTIDE SEQUENCE [LARGE SCALE GENOMIC DNA]</scope>
    <source>
        <strain evidence="5 6">SPF4F3</strain>
    </source>
</reference>
<dbReference type="Gene3D" id="3.40.190.10">
    <property type="entry name" value="Periplasmic binding protein-like II"/>
    <property type="match status" value="2"/>
</dbReference>
<dbReference type="PANTHER" id="PTHR43649">
    <property type="entry name" value="ARABINOSE-BINDING PROTEIN-RELATED"/>
    <property type="match status" value="1"/>
</dbReference>
<comment type="subcellular location">
    <subcellularLocation>
        <location evidence="1">Periplasm</location>
    </subcellularLocation>
</comment>
<dbReference type="Pfam" id="PF01547">
    <property type="entry name" value="SBP_bac_1"/>
    <property type="match status" value="1"/>
</dbReference>
<dbReference type="AlphaFoldDB" id="A0A8G2IUN1"/>
<dbReference type="CDD" id="cd13585">
    <property type="entry name" value="PBP2_TMBP_like"/>
    <property type="match status" value="1"/>
</dbReference>
<evidence type="ECO:0000313" key="6">
    <source>
        <dbReference type="Proteomes" id="UP000291866"/>
    </source>
</evidence>
<dbReference type="SUPFAM" id="SSF53850">
    <property type="entry name" value="Periplasmic binding protein-like II"/>
    <property type="match status" value="1"/>
</dbReference>
<gene>
    <name evidence="5" type="ORF">E0H31_31005</name>
</gene>
<organism evidence="5 6">
    <name type="scientific">Rhizobium leguminosarum bv. viciae</name>
    <dbReference type="NCBI Taxonomy" id="387"/>
    <lineage>
        <taxon>Bacteria</taxon>
        <taxon>Pseudomonadati</taxon>
        <taxon>Pseudomonadota</taxon>
        <taxon>Alphaproteobacteria</taxon>
        <taxon>Hyphomicrobiales</taxon>
        <taxon>Rhizobiaceae</taxon>
        <taxon>Rhizobium/Agrobacterium group</taxon>
        <taxon>Rhizobium</taxon>
    </lineage>
</organism>
<dbReference type="PANTHER" id="PTHR43649:SF12">
    <property type="entry name" value="DIACETYLCHITOBIOSE BINDING PROTEIN DASA"/>
    <property type="match status" value="1"/>
</dbReference>
<dbReference type="Proteomes" id="UP000291866">
    <property type="component" value="Unassembled WGS sequence"/>
</dbReference>
<dbReference type="EMBL" id="SJLU01000022">
    <property type="protein sequence ID" value="TBX86619.1"/>
    <property type="molecule type" value="Genomic_DNA"/>
</dbReference>
<evidence type="ECO:0000256" key="1">
    <source>
        <dbReference type="ARBA" id="ARBA00004418"/>
    </source>
</evidence>
<dbReference type="InterPro" id="IPR050490">
    <property type="entry name" value="Bact_solute-bd_prot1"/>
</dbReference>
<evidence type="ECO:0000256" key="4">
    <source>
        <dbReference type="SAM" id="SignalP"/>
    </source>
</evidence>
<comment type="similarity">
    <text evidence="2">Belongs to the bacterial solute-binding protein 1 family.</text>
</comment>
<keyword evidence="4" id="KW-0732">Signal</keyword>
<evidence type="ECO:0000313" key="5">
    <source>
        <dbReference type="EMBL" id="TBX86619.1"/>
    </source>
</evidence>
<sequence length="439" mass="47707">MQKLLKMGLFSTFLAGMAFANSAMAESLTIATVNNGDMVVMQKLSSQFTAETGIDLSWVVLEENVLNQRVTTDVATGSGQFDVVTIGAYTTPIWGKLGWLTELNDLGPDYDTDDVLPTVKTALSVDGKMYASPFYAESSFTFYRKDLFEKAGLTMPEQPTYAQIAEFAAKVDDKANGVYGICLRGKAGVGENVSYLGAVINTFGGRWFDESWKPELNSEPWKKAVGFYVDLLQKYGPPGASSNGFNENLALFSTGHCAMWIDATVAAGMLFDPKKSSVSKEVGYVQSPLQDHSEGARSFWSWGLGIPASSKKVELAKKFITWATSKDYIKRVAASEGWVAIPPGTRFSTYKLPEYLAAAPFAEPTLKAILSVDTTKPNYRPVPYIGAHYVVIPEFQAIGSTLGQMIAGALTGGSTVDQALDQAQSSTERMMQQAGYYNN</sequence>
<dbReference type="GO" id="GO:0042597">
    <property type="term" value="C:periplasmic space"/>
    <property type="evidence" value="ECO:0007669"/>
    <property type="project" value="UniProtKB-SubCell"/>
</dbReference>
<feature type="chain" id="PRO_5034748017" evidence="4">
    <location>
        <begin position="26"/>
        <end position="439"/>
    </location>
</feature>
<dbReference type="RefSeq" id="WP_018493440.1">
    <property type="nucleotide sequence ID" value="NZ_SJLU01000022.1"/>
</dbReference>
<dbReference type="InterPro" id="IPR006059">
    <property type="entry name" value="SBP"/>
</dbReference>
<evidence type="ECO:0000256" key="3">
    <source>
        <dbReference type="ARBA" id="ARBA00022764"/>
    </source>
</evidence>
<accession>A0A8G2IUN1</accession>
<evidence type="ECO:0000256" key="2">
    <source>
        <dbReference type="ARBA" id="ARBA00008520"/>
    </source>
</evidence>
<keyword evidence="3" id="KW-0574">Periplasm</keyword>
<comment type="caution">
    <text evidence="5">The sequence shown here is derived from an EMBL/GenBank/DDBJ whole genome shotgun (WGS) entry which is preliminary data.</text>
</comment>
<protein>
    <submittedName>
        <fullName evidence="5">Sugar ABC transporter substrate-binding protein</fullName>
    </submittedName>
</protein>
<name>A0A8G2IUN1_RHILV</name>